<evidence type="ECO:0000313" key="4">
    <source>
        <dbReference type="Proteomes" id="UP000651156"/>
    </source>
</evidence>
<protein>
    <submittedName>
        <fullName evidence="3">Glycosyltransferase family 9 protein</fullName>
    </submittedName>
</protein>
<dbReference type="InterPro" id="IPR002201">
    <property type="entry name" value="Glyco_trans_9"/>
</dbReference>
<keyword evidence="4" id="KW-1185">Reference proteome</keyword>
<dbReference type="RefSeq" id="WP_193929877.1">
    <property type="nucleotide sequence ID" value="NZ_CAWPMZ010000041.1"/>
</dbReference>
<dbReference type="InterPro" id="IPR051199">
    <property type="entry name" value="LPS_LOS_Heptosyltrfase"/>
</dbReference>
<dbReference type="EMBL" id="JADEWN010000001">
    <property type="protein sequence ID" value="MBE9188918.1"/>
    <property type="molecule type" value="Genomic_DNA"/>
</dbReference>
<proteinExistence type="predicted"/>
<name>A0ABR9UNG3_9CHRO</name>
<evidence type="ECO:0000256" key="2">
    <source>
        <dbReference type="ARBA" id="ARBA00022679"/>
    </source>
</evidence>
<evidence type="ECO:0000313" key="3">
    <source>
        <dbReference type="EMBL" id="MBE9188918.1"/>
    </source>
</evidence>
<dbReference type="Proteomes" id="UP000651156">
    <property type="component" value="Unassembled WGS sequence"/>
</dbReference>
<organism evidence="3 4">
    <name type="scientific">Gloeocapsopsis crepidinum LEGE 06123</name>
    <dbReference type="NCBI Taxonomy" id="588587"/>
    <lineage>
        <taxon>Bacteria</taxon>
        <taxon>Bacillati</taxon>
        <taxon>Cyanobacteriota</taxon>
        <taxon>Cyanophyceae</taxon>
        <taxon>Oscillatoriophycideae</taxon>
        <taxon>Chroococcales</taxon>
        <taxon>Chroococcaceae</taxon>
        <taxon>Gloeocapsopsis</taxon>
    </lineage>
</organism>
<gene>
    <name evidence="3" type="ORF">IQ230_00760</name>
</gene>
<reference evidence="3 4" key="1">
    <citation type="submission" date="2020-10" db="EMBL/GenBank/DDBJ databases">
        <authorList>
            <person name="Castelo-Branco R."/>
            <person name="Eusebio N."/>
            <person name="Adriana R."/>
            <person name="Vieira A."/>
            <person name="Brugerolle De Fraissinette N."/>
            <person name="Rezende De Castro R."/>
            <person name="Schneider M.P."/>
            <person name="Vasconcelos V."/>
            <person name="Leao P.N."/>
        </authorList>
    </citation>
    <scope>NUCLEOTIDE SEQUENCE [LARGE SCALE GENOMIC DNA]</scope>
    <source>
        <strain evidence="3 4">LEGE 06123</strain>
    </source>
</reference>
<dbReference type="SUPFAM" id="SSF53756">
    <property type="entry name" value="UDP-Glycosyltransferase/glycogen phosphorylase"/>
    <property type="match status" value="1"/>
</dbReference>
<dbReference type="PANTHER" id="PTHR30160">
    <property type="entry name" value="TETRAACYLDISACCHARIDE 4'-KINASE-RELATED"/>
    <property type="match status" value="1"/>
</dbReference>
<comment type="caution">
    <text evidence="3">The sequence shown here is derived from an EMBL/GenBank/DDBJ whole genome shotgun (WGS) entry which is preliminary data.</text>
</comment>
<keyword evidence="2" id="KW-0808">Transferase</keyword>
<keyword evidence="1" id="KW-0328">Glycosyltransferase</keyword>
<dbReference type="CDD" id="cd03789">
    <property type="entry name" value="GT9_LPS_heptosyltransferase"/>
    <property type="match status" value="1"/>
</dbReference>
<evidence type="ECO:0000256" key="1">
    <source>
        <dbReference type="ARBA" id="ARBA00022676"/>
    </source>
</evidence>
<sequence length="368" mass="41088">MVKQNRWELQTQIVIVRALPGLGDLLCAIPAWRSLRAALPQAKITLIGLPWAKTFVSRFRQYIDELWEFPGYPGIPEVSPQITDLPKFFTRIQQQHFDLALQMHGNGNIINSFTVLLGAQANAGFYLPGQYCPDPERFLPYPASEPEVWRHLRLMEFLGIPLQGTDLEFPLTEEDFVALNAIPAVKHLTRKEYVCIHPGASVAERRWSTKKFAIVADFLVKRGLQVVLTGTTAEIEVTQAVRSQMQHGDCVIDLAGHTSLGAIAALLNQAKLLVCNDTGVSHLAAALKVKSVVIFSASDPHRWAPLDRDRHRILSTYSPVSCEEASHQRCLREDCTIATITKNANQRLIPPEAVIAEVENLLSEVTYV</sequence>
<dbReference type="PANTHER" id="PTHR30160:SF1">
    <property type="entry name" value="LIPOPOLYSACCHARIDE 1,2-N-ACETYLGLUCOSAMINETRANSFERASE-RELATED"/>
    <property type="match status" value="1"/>
</dbReference>
<dbReference type="Gene3D" id="3.40.50.2000">
    <property type="entry name" value="Glycogen Phosphorylase B"/>
    <property type="match status" value="2"/>
</dbReference>
<accession>A0ABR9UNG3</accession>
<dbReference type="Pfam" id="PF01075">
    <property type="entry name" value="Glyco_transf_9"/>
    <property type="match status" value="1"/>
</dbReference>